<organism evidence="2 3">
    <name type="scientific">Streptantibioticus rubrisoli</name>
    <dbReference type="NCBI Taxonomy" id="1387313"/>
    <lineage>
        <taxon>Bacteria</taxon>
        <taxon>Bacillati</taxon>
        <taxon>Actinomycetota</taxon>
        <taxon>Actinomycetes</taxon>
        <taxon>Kitasatosporales</taxon>
        <taxon>Streptomycetaceae</taxon>
        <taxon>Streptantibioticus</taxon>
    </lineage>
</organism>
<gene>
    <name evidence="2" type="ORF">NON19_11760</name>
</gene>
<keyword evidence="1" id="KW-0472">Membrane</keyword>
<dbReference type="InterPro" id="IPR005133">
    <property type="entry name" value="PhaG_MnhG_YufB"/>
</dbReference>
<evidence type="ECO:0000313" key="3">
    <source>
        <dbReference type="Proteomes" id="UP001206206"/>
    </source>
</evidence>
<dbReference type="RefSeq" id="WP_255927113.1">
    <property type="nucleotide sequence ID" value="NZ_JANFNH010000009.1"/>
</dbReference>
<name>A0ABT1PBE5_9ACTN</name>
<reference evidence="2 3" key="1">
    <citation type="submission" date="2022-06" db="EMBL/GenBank/DDBJ databases">
        <title>Draft genome sequence of type strain Streptomyces rubrisoli DSM 42083.</title>
        <authorList>
            <person name="Duangmal K."/>
            <person name="Klaysubun C."/>
        </authorList>
    </citation>
    <scope>NUCLEOTIDE SEQUENCE [LARGE SCALE GENOMIC DNA]</scope>
    <source>
        <strain evidence="2 3">DSM 42083</strain>
    </source>
</reference>
<evidence type="ECO:0000313" key="2">
    <source>
        <dbReference type="EMBL" id="MCQ4042692.1"/>
    </source>
</evidence>
<dbReference type="Proteomes" id="UP001206206">
    <property type="component" value="Unassembled WGS sequence"/>
</dbReference>
<dbReference type="Pfam" id="PF03334">
    <property type="entry name" value="PhaG_MnhG_YufB"/>
    <property type="match status" value="1"/>
</dbReference>
<dbReference type="EMBL" id="JANFNH010000009">
    <property type="protein sequence ID" value="MCQ4042692.1"/>
    <property type="molecule type" value="Genomic_DNA"/>
</dbReference>
<sequence length="102" mass="10277">MTVRHVCALVLLVLGVAVLLLSAAALIALPRPYGRLHALTPATSLGLPLVALALAVETGPGRSAVKLLVIAALTAVGGAVTTMAIGRATAQNARLLRKDSPP</sequence>
<keyword evidence="1" id="KW-1133">Transmembrane helix</keyword>
<feature type="transmembrane region" description="Helical" evidence="1">
    <location>
        <begin position="38"/>
        <end position="56"/>
    </location>
</feature>
<keyword evidence="3" id="KW-1185">Reference proteome</keyword>
<comment type="caution">
    <text evidence="2">The sequence shown here is derived from an EMBL/GenBank/DDBJ whole genome shotgun (WGS) entry which is preliminary data.</text>
</comment>
<feature type="transmembrane region" description="Helical" evidence="1">
    <location>
        <begin position="68"/>
        <end position="90"/>
    </location>
</feature>
<evidence type="ECO:0000256" key="1">
    <source>
        <dbReference type="SAM" id="Phobius"/>
    </source>
</evidence>
<proteinExistence type="predicted"/>
<keyword evidence="1" id="KW-0812">Transmembrane</keyword>
<protein>
    <submittedName>
        <fullName evidence="2">Monovalent cation/H(+) antiporter subunit G</fullName>
    </submittedName>
</protein>
<accession>A0ABT1PBE5</accession>